<evidence type="ECO:0000313" key="2">
    <source>
        <dbReference type="EMBL" id="KYQ60633.1"/>
    </source>
</evidence>
<evidence type="ECO:0000313" key="3">
    <source>
        <dbReference type="Proteomes" id="UP000075809"/>
    </source>
</evidence>
<feature type="region of interest" description="Disordered" evidence="1">
    <location>
        <begin position="19"/>
        <end position="48"/>
    </location>
</feature>
<dbReference type="EMBL" id="KQ982052">
    <property type="protein sequence ID" value="KYQ60633.1"/>
    <property type="molecule type" value="Genomic_DNA"/>
</dbReference>
<accession>A0A151XJN3</accession>
<reference evidence="2 3" key="1">
    <citation type="submission" date="2015-09" db="EMBL/GenBank/DDBJ databases">
        <title>Trachymyrmex zeteki WGS genome.</title>
        <authorList>
            <person name="Nygaard S."/>
            <person name="Hu H."/>
            <person name="Boomsma J."/>
            <person name="Zhang G."/>
        </authorList>
    </citation>
    <scope>NUCLEOTIDE SEQUENCE [LARGE SCALE GENOMIC DNA]</scope>
    <source>
        <strain evidence="2">Tzet28-1</strain>
        <tissue evidence="2">Whole body</tissue>
    </source>
</reference>
<dbReference type="Proteomes" id="UP000075809">
    <property type="component" value="Unassembled WGS sequence"/>
</dbReference>
<proteinExistence type="predicted"/>
<sequence>MGATVLLEKRDKGEKYIERRGERAKRRAAARTYVRRPPPTSGRRAVTPVYPQHIISETVERSFPLFPPTFVAFHPFHPPPPSRTVSLPLPLSLGLYLEMLPPTNKPQTLRSFTQS</sequence>
<organism evidence="2 3">
    <name type="scientific">Mycetomoellerius zeteki</name>
    <dbReference type="NCBI Taxonomy" id="64791"/>
    <lineage>
        <taxon>Eukaryota</taxon>
        <taxon>Metazoa</taxon>
        <taxon>Ecdysozoa</taxon>
        <taxon>Arthropoda</taxon>
        <taxon>Hexapoda</taxon>
        <taxon>Insecta</taxon>
        <taxon>Pterygota</taxon>
        <taxon>Neoptera</taxon>
        <taxon>Endopterygota</taxon>
        <taxon>Hymenoptera</taxon>
        <taxon>Apocrita</taxon>
        <taxon>Aculeata</taxon>
        <taxon>Formicoidea</taxon>
        <taxon>Formicidae</taxon>
        <taxon>Myrmicinae</taxon>
        <taxon>Mycetomoellerius</taxon>
    </lineage>
</organism>
<dbReference type="AlphaFoldDB" id="A0A151XJN3"/>
<protein>
    <submittedName>
        <fullName evidence="2">Uncharacterized protein</fullName>
    </submittedName>
</protein>
<keyword evidence="3" id="KW-1185">Reference proteome</keyword>
<evidence type="ECO:0000256" key="1">
    <source>
        <dbReference type="SAM" id="MobiDB-lite"/>
    </source>
</evidence>
<gene>
    <name evidence="2" type="ORF">ALC60_00258</name>
</gene>
<name>A0A151XJN3_9HYME</name>